<evidence type="ECO:0000256" key="1">
    <source>
        <dbReference type="SAM" id="MobiDB-lite"/>
    </source>
</evidence>
<sequence length="404" mass="44519">MAFASDVFVWRPVSMPGQLADVRTHAIRPSRGVRMSKGSRGVRTARASYPELSCDLSWGEVAASVLAGIACATAVSEAKGLKRPPNDRETFTPSWREFRARLVQKERSESSGKGAQRKPSESTGWMHSTTLIEKGSVLISRTGDQFTLDQQYFLNAVVLILKRDEGGDVGVILNRPSDWTAEDLGVPKPNALKEADLQLRKLLATLGGNVVEEQPWKVSFGGPMHSARDAEQEQPTLLCLYLCDSHREGAGEEIIPGLHWLPFSRAREMVATGAARQEDFLLLSGYCGWRRGQLQQELNVGRSWLLAAADHQALFPGRSLQASCLDLGMSRWERLHERLFDFASMDGRWQDRRCGSEAVDDRPPASFAKSIAPGIASSASDAQKPHGRPSPAWLLLALDPGRTY</sequence>
<dbReference type="Pfam" id="PF02622">
    <property type="entry name" value="DUF179"/>
    <property type="match status" value="1"/>
</dbReference>
<dbReference type="AlphaFoldDB" id="A0A812QH45"/>
<dbReference type="SUPFAM" id="SSF143456">
    <property type="entry name" value="VC0467-like"/>
    <property type="match status" value="1"/>
</dbReference>
<organism evidence="2 3">
    <name type="scientific">Symbiodinium necroappetens</name>
    <dbReference type="NCBI Taxonomy" id="1628268"/>
    <lineage>
        <taxon>Eukaryota</taxon>
        <taxon>Sar</taxon>
        <taxon>Alveolata</taxon>
        <taxon>Dinophyceae</taxon>
        <taxon>Suessiales</taxon>
        <taxon>Symbiodiniaceae</taxon>
        <taxon>Symbiodinium</taxon>
    </lineage>
</organism>
<dbReference type="PANTHER" id="PTHR31984">
    <property type="entry name" value="TRANSPORTER, PUTATIVE (DUF179)-RELATED"/>
    <property type="match status" value="1"/>
</dbReference>
<evidence type="ECO:0000313" key="3">
    <source>
        <dbReference type="Proteomes" id="UP000601435"/>
    </source>
</evidence>
<keyword evidence="3" id="KW-1185">Reference proteome</keyword>
<dbReference type="Proteomes" id="UP000601435">
    <property type="component" value="Unassembled WGS sequence"/>
</dbReference>
<proteinExistence type="predicted"/>
<name>A0A812QH45_9DINO</name>
<feature type="region of interest" description="Disordered" evidence="1">
    <location>
        <begin position="103"/>
        <end position="126"/>
    </location>
</feature>
<accession>A0A812QH45</accession>
<dbReference type="OrthoDB" id="272750at2759"/>
<dbReference type="Gene3D" id="3.40.1740.10">
    <property type="entry name" value="VC0467-like"/>
    <property type="match status" value="1"/>
</dbReference>
<reference evidence="2" key="1">
    <citation type="submission" date="2021-02" db="EMBL/GenBank/DDBJ databases">
        <authorList>
            <person name="Dougan E. K."/>
            <person name="Rhodes N."/>
            <person name="Thang M."/>
            <person name="Chan C."/>
        </authorList>
    </citation>
    <scope>NUCLEOTIDE SEQUENCE</scope>
</reference>
<dbReference type="EMBL" id="CAJNJA010016689">
    <property type="protein sequence ID" value="CAE7386038.1"/>
    <property type="molecule type" value="Genomic_DNA"/>
</dbReference>
<dbReference type="InterPro" id="IPR003774">
    <property type="entry name" value="AlgH-like"/>
</dbReference>
<comment type="caution">
    <text evidence="2">The sequence shown here is derived from an EMBL/GenBank/DDBJ whole genome shotgun (WGS) entry which is preliminary data.</text>
</comment>
<evidence type="ECO:0000313" key="2">
    <source>
        <dbReference type="EMBL" id="CAE7386038.1"/>
    </source>
</evidence>
<gene>
    <name evidence="2" type="ORF">SNEC2469_LOCUS10463</name>
</gene>
<dbReference type="PANTHER" id="PTHR31984:SF17">
    <property type="entry name" value="TRANSCRIPTIONAL REGULATOR"/>
    <property type="match status" value="1"/>
</dbReference>
<protein>
    <submittedName>
        <fullName evidence="2">Uncharacterized protein</fullName>
    </submittedName>
</protein>